<dbReference type="SMART" id="SM00232">
    <property type="entry name" value="JAB_MPN"/>
    <property type="match status" value="1"/>
</dbReference>
<organism evidence="7 8">
    <name type="scientific">Methylomonas lenta</name>
    <dbReference type="NCBI Taxonomy" id="980561"/>
    <lineage>
        <taxon>Bacteria</taxon>
        <taxon>Pseudomonadati</taxon>
        <taxon>Pseudomonadota</taxon>
        <taxon>Gammaproteobacteria</taxon>
        <taxon>Methylococcales</taxon>
        <taxon>Methylococcaceae</taxon>
        <taxon>Methylomonas</taxon>
    </lineage>
</organism>
<dbReference type="Proteomes" id="UP000078476">
    <property type="component" value="Unassembled WGS sequence"/>
</dbReference>
<dbReference type="GO" id="GO:0006508">
    <property type="term" value="P:proteolysis"/>
    <property type="evidence" value="ECO:0007669"/>
    <property type="project" value="UniProtKB-KW"/>
</dbReference>
<dbReference type="GO" id="GO:0008235">
    <property type="term" value="F:metalloexopeptidase activity"/>
    <property type="evidence" value="ECO:0007669"/>
    <property type="project" value="TreeGrafter"/>
</dbReference>
<reference evidence="7 8" key="1">
    <citation type="submission" date="2016-03" db="EMBL/GenBank/DDBJ databases">
        <authorList>
            <person name="Ploux O."/>
        </authorList>
    </citation>
    <scope>NUCLEOTIDE SEQUENCE [LARGE SCALE GENOMIC DNA]</scope>
    <source>
        <strain evidence="7 8">R-45370</strain>
    </source>
</reference>
<dbReference type="CDD" id="cd08070">
    <property type="entry name" value="MPN_like"/>
    <property type="match status" value="1"/>
</dbReference>
<dbReference type="PANTHER" id="PTHR34858:SF1">
    <property type="entry name" value="CYSO-CYSTEINE PEPTIDASE"/>
    <property type="match status" value="1"/>
</dbReference>
<proteinExistence type="predicted"/>
<keyword evidence="5" id="KW-0482">Metalloprotease</keyword>
<dbReference type="STRING" id="980561.A1359_14155"/>
<dbReference type="EMBL" id="LUUI01000133">
    <property type="protein sequence ID" value="OAI12054.1"/>
    <property type="molecule type" value="Genomic_DNA"/>
</dbReference>
<keyword evidence="3" id="KW-0378">Hydrolase</keyword>
<keyword evidence="8" id="KW-1185">Reference proteome</keyword>
<evidence type="ECO:0000256" key="2">
    <source>
        <dbReference type="ARBA" id="ARBA00022723"/>
    </source>
</evidence>
<dbReference type="AlphaFoldDB" id="A0A177N323"/>
<dbReference type="SUPFAM" id="SSF102712">
    <property type="entry name" value="JAB1/MPN domain"/>
    <property type="match status" value="1"/>
</dbReference>
<evidence type="ECO:0000259" key="6">
    <source>
        <dbReference type="PROSITE" id="PS50249"/>
    </source>
</evidence>
<dbReference type="InterPro" id="IPR051929">
    <property type="entry name" value="VirAsm_ModProt"/>
</dbReference>
<evidence type="ECO:0000256" key="1">
    <source>
        <dbReference type="ARBA" id="ARBA00022670"/>
    </source>
</evidence>
<dbReference type="PANTHER" id="PTHR34858">
    <property type="entry name" value="CYSO-CYSTEINE PEPTIDASE"/>
    <property type="match status" value="1"/>
</dbReference>
<protein>
    <recommendedName>
        <fullName evidence="6">MPN domain-containing protein</fullName>
    </recommendedName>
</protein>
<sequence length="141" mass="15538">MNNQDICLPRKLTNQLLHLAQLSPDTEICGLVGADAAGTPVSCYPVSNSADNPQKRFLLDPSQQIAAMKQIREKHQTLFAIFHSHPTSSAEPSPTDIEQASYPEVLHLIISLNTKGVLEMRGFKIANGVVEEHPLRLIETE</sequence>
<dbReference type="InterPro" id="IPR028090">
    <property type="entry name" value="JAB_dom_prok"/>
</dbReference>
<dbReference type="RefSeq" id="WP_066985525.1">
    <property type="nucleotide sequence ID" value="NZ_LUUI01000133.1"/>
</dbReference>
<dbReference type="PROSITE" id="PS50249">
    <property type="entry name" value="MPN"/>
    <property type="match status" value="1"/>
</dbReference>
<dbReference type="InterPro" id="IPR037518">
    <property type="entry name" value="MPN"/>
</dbReference>
<dbReference type="Pfam" id="PF14464">
    <property type="entry name" value="Prok-JAB"/>
    <property type="match status" value="1"/>
</dbReference>
<evidence type="ECO:0000256" key="4">
    <source>
        <dbReference type="ARBA" id="ARBA00022833"/>
    </source>
</evidence>
<dbReference type="OrthoDB" id="9802958at2"/>
<name>A0A177N323_9GAMM</name>
<dbReference type="InterPro" id="IPR000555">
    <property type="entry name" value="JAMM/MPN+_dom"/>
</dbReference>
<feature type="domain" description="MPN" evidence="6">
    <location>
        <begin position="5"/>
        <end position="129"/>
    </location>
</feature>
<dbReference type="GO" id="GO:0008270">
    <property type="term" value="F:zinc ion binding"/>
    <property type="evidence" value="ECO:0007669"/>
    <property type="project" value="TreeGrafter"/>
</dbReference>
<evidence type="ECO:0000256" key="5">
    <source>
        <dbReference type="ARBA" id="ARBA00023049"/>
    </source>
</evidence>
<evidence type="ECO:0000313" key="8">
    <source>
        <dbReference type="Proteomes" id="UP000078476"/>
    </source>
</evidence>
<keyword evidence="1" id="KW-0645">Protease</keyword>
<evidence type="ECO:0000256" key="3">
    <source>
        <dbReference type="ARBA" id="ARBA00022801"/>
    </source>
</evidence>
<gene>
    <name evidence="7" type="ORF">A1359_14155</name>
</gene>
<keyword evidence="2" id="KW-0479">Metal-binding</keyword>
<accession>A0A177N323</accession>
<dbReference type="Gene3D" id="3.40.140.10">
    <property type="entry name" value="Cytidine Deaminase, domain 2"/>
    <property type="match status" value="1"/>
</dbReference>
<keyword evidence="4" id="KW-0862">Zinc</keyword>
<evidence type="ECO:0000313" key="7">
    <source>
        <dbReference type="EMBL" id="OAI12054.1"/>
    </source>
</evidence>
<comment type="caution">
    <text evidence="7">The sequence shown here is derived from an EMBL/GenBank/DDBJ whole genome shotgun (WGS) entry which is preliminary data.</text>
</comment>